<sequence>MMVSEYEGDEVLCSEVFILLNHTASQSYFNFSSNWPQWNPTLEGWIGYEVPCGIRTKEPYRIVGGASAQPGEFPWQVSLQVVNGWTARHVCGGAILSSYWVVTAGHCVRTVNLTTLTVVAGDHDLYKEEGKEQRVFVSRLVMKDYKLKVNLFYLHDIALLQLKTPLRLDGIRMAPVCLPHPGYRHWGYATVTGWGRLTEEGVLPHILQKVTMPLVLQEVCRDMYRRQGYGKYLERCQLCSGVDQGGTDSCQGDSGGPLVCMHPDNRYYLCGVVSWGVGCARPNLPGVYTQVSCYSRWIKDVLYNVDDILNQHNVERTDQTKQPFYIFPPINLLSTTPATNISY</sequence>
<dbReference type="GO" id="GO:0004252">
    <property type="term" value="F:serine-type endopeptidase activity"/>
    <property type="evidence" value="ECO:0007669"/>
    <property type="project" value="InterPro"/>
</dbReference>
<dbReference type="InterPro" id="IPR001314">
    <property type="entry name" value="Peptidase_S1A"/>
</dbReference>
<keyword evidence="1 5" id="KW-0645">Protease</keyword>
<accession>A0A7R9EUM9</accession>
<dbReference type="PROSITE" id="PS50240">
    <property type="entry name" value="TRYPSIN_DOM"/>
    <property type="match status" value="1"/>
</dbReference>
<organism evidence="7">
    <name type="scientific">Timema bartmani</name>
    <dbReference type="NCBI Taxonomy" id="61472"/>
    <lineage>
        <taxon>Eukaryota</taxon>
        <taxon>Metazoa</taxon>
        <taxon>Ecdysozoa</taxon>
        <taxon>Arthropoda</taxon>
        <taxon>Hexapoda</taxon>
        <taxon>Insecta</taxon>
        <taxon>Pterygota</taxon>
        <taxon>Neoptera</taxon>
        <taxon>Polyneoptera</taxon>
        <taxon>Phasmatodea</taxon>
        <taxon>Timematodea</taxon>
        <taxon>Timematoidea</taxon>
        <taxon>Timematidae</taxon>
        <taxon>Timema</taxon>
    </lineage>
</organism>
<dbReference type="SUPFAM" id="SSF50494">
    <property type="entry name" value="Trypsin-like serine proteases"/>
    <property type="match status" value="1"/>
</dbReference>
<evidence type="ECO:0000256" key="1">
    <source>
        <dbReference type="ARBA" id="ARBA00022670"/>
    </source>
</evidence>
<protein>
    <recommendedName>
        <fullName evidence="6">Peptidase S1 domain-containing protein</fullName>
    </recommendedName>
</protein>
<dbReference type="CDD" id="cd00190">
    <property type="entry name" value="Tryp_SPc"/>
    <property type="match status" value="1"/>
</dbReference>
<dbReference type="EMBL" id="OD565430">
    <property type="protein sequence ID" value="CAD7441763.1"/>
    <property type="molecule type" value="Genomic_DNA"/>
</dbReference>
<dbReference type="Pfam" id="PF00089">
    <property type="entry name" value="Trypsin"/>
    <property type="match status" value="1"/>
</dbReference>
<gene>
    <name evidence="7" type="ORF">TBIB3V08_LOCUS4215</name>
</gene>
<evidence type="ECO:0000259" key="6">
    <source>
        <dbReference type="PROSITE" id="PS50240"/>
    </source>
</evidence>
<dbReference type="PANTHER" id="PTHR24252">
    <property type="entry name" value="ACROSIN-RELATED"/>
    <property type="match status" value="1"/>
</dbReference>
<keyword evidence="3 5" id="KW-0720">Serine protease</keyword>
<dbReference type="SMART" id="SM00020">
    <property type="entry name" value="Tryp_SPc"/>
    <property type="match status" value="1"/>
</dbReference>
<dbReference type="InterPro" id="IPR018114">
    <property type="entry name" value="TRYPSIN_HIS"/>
</dbReference>
<evidence type="ECO:0000256" key="3">
    <source>
        <dbReference type="ARBA" id="ARBA00022825"/>
    </source>
</evidence>
<name>A0A7R9EUM9_9NEOP</name>
<proteinExistence type="predicted"/>
<dbReference type="Gene3D" id="2.40.10.10">
    <property type="entry name" value="Trypsin-like serine proteases"/>
    <property type="match status" value="2"/>
</dbReference>
<dbReference type="InterPro" id="IPR001254">
    <property type="entry name" value="Trypsin_dom"/>
</dbReference>
<dbReference type="PRINTS" id="PR00722">
    <property type="entry name" value="CHYMOTRYPSIN"/>
</dbReference>
<evidence type="ECO:0000256" key="2">
    <source>
        <dbReference type="ARBA" id="ARBA00022801"/>
    </source>
</evidence>
<keyword evidence="2 5" id="KW-0378">Hydrolase</keyword>
<dbReference type="GO" id="GO:0006508">
    <property type="term" value="P:proteolysis"/>
    <property type="evidence" value="ECO:0007669"/>
    <property type="project" value="UniProtKB-KW"/>
</dbReference>
<dbReference type="PANTHER" id="PTHR24252:SF7">
    <property type="entry name" value="HYALIN"/>
    <property type="match status" value="1"/>
</dbReference>
<dbReference type="PROSITE" id="PS00135">
    <property type="entry name" value="TRYPSIN_SER"/>
    <property type="match status" value="1"/>
</dbReference>
<feature type="domain" description="Peptidase S1" evidence="6">
    <location>
        <begin position="62"/>
        <end position="303"/>
    </location>
</feature>
<reference evidence="7" key="1">
    <citation type="submission" date="2020-11" db="EMBL/GenBank/DDBJ databases">
        <authorList>
            <person name="Tran Van P."/>
        </authorList>
    </citation>
    <scope>NUCLEOTIDE SEQUENCE</scope>
</reference>
<evidence type="ECO:0000313" key="7">
    <source>
        <dbReference type="EMBL" id="CAD7441763.1"/>
    </source>
</evidence>
<dbReference type="FunFam" id="2.40.10.10:FF:000003">
    <property type="entry name" value="Transmembrane serine protease 3"/>
    <property type="match status" value="1"/>
</dbReference>
<dbReference type="InterPro" id="IPR009003">
    <property type="entry name" value="Peptidase_S1_PA"/>
</dbReference>
<dbReference type="AlphaFoldDB" id="A0A7R9EUM9"/>
<dbReference type="InterPro" id="IPR033116">
    <property type="entry name" value="TRYPSIN_SER"/>
</dbReference>
<evidence type="ECO:0000256" key="4">
    <source>
        <dbReference type="ARBA" id="ARBA00023157"/>
    </source>
</evidence>
<dbReference type="PROSITE" id="PS00134">
    <property type="entry name" value="TRYPSIN_HIS"/>
    <property type="match status" value="1"/>
</dbReference>
<dbReference type="InterPro" id="IPR043504">
    <property type="entry name" value="Peptidase_S1_PA_chymotrypsin"/>
</dbReference>
<evidence type="ECO:0000256" key="5">
    <source>
        <dbReference type="RuleBase" id="RU363034"/>
    </source>
</evidence>
<keyword evidence="4" id="KW-1015">Disulfide bond</keyword>